<keyword evidence="1" id="KW-0812">Transmembrane</keyword>
<organism evidence="2 3">
    <name type="scientific">Christiangramia crocea</name>
    <dbReference type="NCBI Taxonomy" id="2904124"/>
    <lineage>
        <taxon>Bacteria</taxon>
        <taxon>Pseudomonadati</taxon>
        <taxon>Bacteroidota</taxon>
        <taxon>Flavobacteriia</taxon>
        <taxon>Flavobacteriales</taxon>
        <taxon>Flavobacteriaceae</taxon>
        <taxon>Christiangramia</taxon>
    </lineage>
</organism>
<evidence type="ECO:0000256" key="1">
    <source>
        <dbReference type="SAM" id="Phobius"/>
    </source>
</evidence>
<evidence type="ECO:0000313" key="3">
    <source>
        <dbReference type="Proteomes" id="UP001139344"/>
    </source>
</evidence>
<dbReference type="AlphaFoldDB" id="A0A9X2A4Y5"/>
<feature type="transmembrane region" description="Helical" evidence="1">
    <location>
        <begin position="63"/>
        <end position="81"/>
    </location>
</feature>
<dbReference type="Proteomes" id="UP001139344">
    <property type="component" value="Unassembled WGS sequence"/>
</dbReference>
<sequence length="179" mass="20535">MHTFLIKLKTFFVKLFCNTILSVDHTQDSIDRAESFLQSLKYFTPLAFILGTLNAWYMDNQEFAYAMVVIVFINMILGAVMHFKTGQFKWEKLLVKTITMVIVIGVTYIVLEVIISFAGEGMIVTGFRAALQIATLLYPGAKILKHVFVLSNGEYPPEWIMRKIYNFQENGDLKEFLGK</sequence>
<keyword evidence="3" id="KW-1185">Reference proteome</keyword>
<gene>
    <name evidence="2" type="ORF">LU635_04960</name>
</gene>
<dbReference type="EMBL" id="JAJSON010000014">
    <property type="protein sequence ID" value="MCG9970979.1"/>
    <property type="molecule type" value="Genomic_DNA"/>
</dbReference>
<protein>
    <submittedName>
        <fullName evidence="2">Uncharacterized protein</fullName>
    </submittedName>
</protein>
<keyword evidence="1" id="KW-1133">Transmembrane helix</keyword>
<accession>A0A9X2A4Y5</accession>
<comment type="caution">
    <text evidence="2">The sequence shown here is derived from an EMBL/GenBank/DDBJ whole genome shotgun (WGS) entry which is preliminary data.</text>
</comment>
<reference evidence="2" key="1">
    <citation type="submission" date="2021-12" db="EMBL/GenBank/DDBJ databases">
        <title>Description of Gramella crocea sp. nov., a new bacterium isolated from activated sludge.</title>
        <authorList>
            <person name="Zhang X."/>
        </authorList>
    </citation>
    <scope>NUCLEOTIDE SEQUENCE</scope>
    <source>
        <strain evidence="2">YB25</strain>
    </source>
</reference>
<keyword evidence="1" id="KW-0472">Membrane</keyword>
<name>A0A9X2A4Y5_9FLAO</name>
<proteinExistence type="predicted"/>
<dbReference type="RefSeq" id="WP_240096829.1">
    <property type="nucleotide sequence ID" value="NZ_JAJSON010000014.1"/>
</dbReference>
<feature type="transmembrane region" description="Helical" evidence="1">
    <location>
        <begin position="93"/>
        <end position="111"/>
    </location>
</feature>
<evidence type="ECO:0000313" key="2">
    <source>
        <dbReference type="EMBL" id="MCG9970979.1"/>
    </source>
</evidence>